<protein>
    <submittedName>
        <fullName evidence="1">Altered inheritance of mitochondria protein 34, mitochondrial</fullName>
    </submittedName>
</protein>
<dbReference type="AlphaFoldDB" id="A0A0A9WDT2"/>
<sequence length="100" mass="10939">FKLDTGAQCDIITMNEVSRCKLQVTNSKVKSLISYSNDTTPVLGESNVAIKTKNGYAGNLKFMVVAAGHKCILGKQSCERLGLIKRIESISKREDLFTGI</sequence>
<evidence type="ECO:0000313" key="1">
    <source>
        <dbReference type="EMBL" id="JAG04653.1"/>
    </source>
</evidence>
<dbReference type="EMBL" id="GBHO01038951">
    <property type="protein sequence ID" value="JAG04653.1"/>
    <property type="molecule type" value="Transcribed_RNA"/>
</dbReference>
<proteinExistence type="predicted"/>
<reference evidence="1" key="2">
    <citation type="submission" date="2014-07" db="EMBL/GenBank/DDBJ databases">
        <authorList>
            <person name="Hull J."/>
        </authorList>
    </citation>
    <scope>NUCLEOTIDE SEQUENCE</scope>
</reference>
<reference evidence="1" key="1">
    <citation type="journal article" date="2014" name="PLoS ONE">
        <title>Transcriptome-Based Identification of ABC Transporters in the Western Tarnished Plant Bug Lygus hesperus.</title>
        <authorList>
            <person name="Hull J.J."/>
            <person name="Chaney K."/>
            <person name="Geib S.M."/>
            <person name="Fabrick J.A."/>
            <person name="Brent C.S."/>
            <person name="Walsh D."/>
            <person name="Lavine L.C."/>
        </authorList>
    </citation>
    <scope>NUCLEOTIDE SEQUENCE</scope>
</reference>
<feature type="non-terminal residue" evidence="1">
    <location>
        <position position="100"/>
    </location>
</feature>
<organism evidence="1">
    <name type="scientific">Lygus hesperus</name>
    <name type="common">Western plant bug</name>
    <dbReference type="NCBI Taxonomy" id="30085"/>
    <lineage>
        <taxon>Eukaryota</taxon>
        <taxon>Metazoa</taxon>
        <taxon>Ecdysozoa</taxon>
        <taxon>Arthropoda</taxon>
        <taxon>Hexapoda</taxon>
        <taxon>Insecta</taxon>
        <taxon>Pterygota</taxon>
        <taxon>Neoptera</taxon>
        <taxon>Paraneoptera</taxon>
        <taxon>Hemiptera</taxon>
        <taxon>Heteroptera</taxon>
        <taxon>Panheteroptera</taxon>
        <taxon>Cimicomorpha</taxon>
        <taxon>Miridae</taxon>
        <taxon>Mirini</taxon>
        <taxon>Lygus</taxon>
    </lineage>
</organism>
<accession>A0A0A9WDT2</accession>
<feature type="non-terminal residue" evidence="1">
    <location>
        <position position="1"/>
    </location>
</feature>
<name>A0A0A9WDT2_LYGHE</name>
<gene>
    <name evidence="1" type="primary">AIM34</name>
    <name evidence="1" type="ORF">CM83_104985</name>
</gene>